<gene>
    <name evidence="5" type="primary">cheB</name>
    <name evidence="10" type="ORF">C7451_101477</name>
</gene>
<keyword evidence="2 5" id="KW-0145">Chemotaxis</keyword>
<dbReference type="GO" id="GO:0008984">
    <property type="term" value="F:protein-glutamate methylesterase activity"/>
    <property type="evidence" value="ECO:0007669"/>
    <property type="project" value="UniProtKB-UniRule"/>
</dbReference>
<comment type="subcellular location">
    <subcellularLocation>
        <location evidence="5">Cytoplasm</location>
    </subcellularLocation>
</comment>
<feature type="active site" evidence="5 6">
    <location>
        <position position="163"/>
    </location>
</feature>
<keyword evidence="5 7" id="KW-0597">Phosphoprotein</keyword>
<dbReference type="PANTHER" id="PTHR42872:SF6">
    <property type="entry name" value="PROTEIN-GLUTAMATE METHYLESTERASE_PROTEIN-GLUTAMINE GLUTAMINASE"/>
    <property type="match status" value="1"/>
</dbReference>
<dbReference type="NCBIfam" id="NF009206">
    <property type="entry name" value="PRK12555.1"/>
    <property type="match status" value="1"/>
</dbReference>
<dbReference type="RefSeq" id="WP_110297341.1">
    <property type="nucleotide sequence ID" value="NZ_QJJM01000001.1"/>
</dbReference>
<dbReference type="AlphaFoldDB" id="A0A2V3VCT8"/>
<dbReference type="HAMAP" id="MF_00099">
    <property type="entry name" value="CheB_chemtxs"/>
    <property type="match status" value="1"/>
</dbReference>
<proteinExistence type="inferred from homology"/>
<dbReference type="SUPFAM" id="SSF52172">
    <property type="entry name" value="CheY-like"/>
    <property type="match status" value="1"/>
</dbReference>
<feature type="domain" description="Response regulatory" evidence="8">
    <location>
        <begin position="4"/>
        <end position="121"/>
    </location>
</feature>
<comment type="function">
    <text evidence="5">Involved in chemotaxis. Part of a chemotaxis signal transduction system that modulates chemotaxis in response to various stimuli. Catalyzes the demethylation of specific methylglutamate residues introduced into the chemoreceptors (methyl-accepting chemotaxis proteins or MCP) by CheR. Also mediates the irreversible deamidation of specific glutamine residues to glutamic acid.</text>
</comment>
<dbReference type="InterPro" id="IPR000673">
    <property type="entry name" value="Sig_transdc_resp-reg_Me-estase"/>
</dbReference>
<dbReference type="GO" id="GO:0050568">
    <property type="term" value="F:protein-glutamine glutaminase activity"/>
    <property type="evidence" value="ECO:0007669"/>
    <property type="project" value="UniProtKB-UniRule"/>
</dbReference>
<dbReference type="PANTHER" id="PTHR42872">
    <property type="entry name" value="PROTEIN-GLUTAMATE METHYLESTERASE/PROTEIN-GLUTAMINE GLUTAMINASE"/>
    <property type="match status" value="1"/>
</dbReference>
<keyword evidence="1 5" id="KW-0963">Cytoplasm</keyword>
<dbReference type="GO" id="GO:0006935">
    <property type="term" value="P:chemotaxis"/>
    <property type="evidence" value="ECO:0007669"/>
    <property type="project" value="UniProtKB-UniRule"/>
</dbReference>
<dbReference type="Pfam" id="PF00072">
    <property type="entry name" value="Response_reg"/>
    <property type="match status" value="1"/>
</dbReference>
<dbReference type="PROSITE" id="PS50110">
    <property type="entry name" value="RESPONSE_REGULATORY"/>
    <property type="match status" value="1"/>
</dbReference>
<dbReference type="PIRSF" id="PIRSF000876">
    <property type="entry name" value="RR_chemtxs_CheB"/>
    <property type="match status" value="1"/>
</dbReference>
<dbReference type="InterPro" id="IPR035909">
    <property type="entry name" value="CheB_C"/>
</dbReference>
<dbReference type="EMBL" id="QJJM01000001">
    <property type="protein sequence ID" value="PXW79410.1"/>
    <property type="molecule type" value="Genomic_DNA"/>
</dbReference>
<dbReference type="EC" id="3.5.1.44" evidence="5"/>
<feature type="active site" evidence="5 6">
    <location>
        <position position="287"/>
    </location>
</feature>
<dbReference type="SMART" id="SM00448">
    <property type="entry name" value="REC"/>
    <property type="match status" value="1"/>
</dbReference>
<evidence type="ECO:0000256" key="1">
    <source>
        <dbReference type="ARBA" id="ARBA00022490"/>
    </source>
</evidence>
<comment type="PTM">
    <text evidence="5">Phosphorylated by CheA. Phosphorylation of the N-terminal regulatory domain activates the methylesterase activity.</text>
</comment>
<dbReference type="GO" id="GO:0000156">
    <property type="term" value="F:phosphorelay response regulator activity"/>
    <property type="evidence" value="ECO:0007669"/>
    <property type="project" value="InterPro"/>
</dbReference>
<comment type="domain">
    <text evidence="5">Contains a C-terminal catalytic domain, and an N-terminal region which modulates catalytic activity.</text>
</comment>
<evidence type="ECO:0000256" key="7">
    <source>
        <dbReference type="PROSITE-ProRule" id="PRU00169"/>
    </source>
</evidence>
<protein>
    <recommendedName>
        <fullName evidence="5">Protein-glutamate methylesterase/protein-glutamine glutaminase</fullName>
        <ecNumber evidence="5">3.1.1.61</ecNumber>
        <ecNumber evidence="5">3.5.1.44</ecNumber>
    </recommendedName>
</protein>
<dbReference type="CDD" id="cd16432">
    <property type="entry name" value="CheB_Rec"/>
    <property type="match status" value="1"/>
</dbReference>
<dbReference type="SUPFAM" id="SSF52738">
    <property type="entry name" value="Methylesterase CheB, C-terminal domain"/>
    <property type="match status" value="1"/>
</dbReference>
<reference evidence="10 11" key="1">
    <citation type="submission" date="2018-05" db="EMBL/GenBank/DDBJ databases">
        <title>Genomic Encyclopedia of Type Strains, Phase IV (KMG-IV): sequencing the most valuable type-strain genomes for metagenomic binning, comparative biology and taxonomic classification.</title>
        <authorList>
            <person name="Goeker M."/>
        </authorList>
    </citation>
    <scope>NUCLEOTIDE SEQUENCE [LARGE SCALE GENOMIC DNA]</scope>
    <source>
        <strain evidence="10 11">DSM 3183</strain>
    </source>
</reference>
<evidence type="ECO:0000256" key="4">
    <source>
        <dbReference type="ARBA" id="ARBA00048267"/>
    </source>
</evidence>
<dbReference type="NCBIfam" id="NF001965">
    <property type="entry name" value="PRK00742.1"/>
    <property type="match status" value="1"/>
</dbReference>
<keyword evidence="11" id="KW-1185">Reference proteome</keyword>
<feature type="domain" description="CheB-type methylesterase" evidence="9">
    <location>
        <begin position="142"/>
        <end position="345"/>
    </location>
</feature>
<dbReference type="CDD" id="cd17541">
    <property type="entry name" value="REC_CheB-like"/>
    <property type="match status" value="1"/>
</dbReference>
<dbReference type="OrthoDB" id="9793421at2"/>
<dbReference type="InterPro" id="IPR011006">
    <property type="entry name" value="CheY-like_superfamily"/>
</dbReference>
<keyword evidence="3 5" id="KW-0378">Hydrolase</keyword>
<evidence type="ECO:0000256" key="2">
    <source>
        <dbReference type="ARBA" id="ARBA00022500"/>
    </source>
</evidence>
<comment type="catalytic activity">
    <reaction evidence="5">
        <text>L-glutaminyl-[protein] + H2O = L-glutamyl-[protein] + NH4(+)</text>
        <dbReference type="Rhea" id="RHEA:16441"/>
        <dbReference type="Rhea" id="RHEA-COMP:10207"/>
        <dbReference type="Rhea" id="RHEA-COMP:10208"/>
        <dbReference type="ChEBI" id="CHEBI:15377"/>
        <dbReference type="ChEBI" id="CHEBI:28938"/>
        <dbReference type="ChEBI" id="CHEBI:29973"/>
        <dbReference type="ChEBI" id="CHEBI:30011"/>
        <dbReference type="EC" id="3.5.1.44"/>
    </reaction>
</comment>
<evidence type="ECO:0000313" key="10">
    <source>
        <dbReference type="EMBL" id="PXW79410.1"/>
    </source>
</evidence>
<evidence type="ECO:0000313" key="11">
    <source>
        <dbReference type="Proteomes" id="UP000248014"/>
    </source>
</evidence>
<evidence type="ECO:0000256" key="6">
    <source>
        <dbReference type="PROSITE-ProRule" id="PRU00050"/>
    </source>
</evidence>
<comment type="caution">
    <text evidence="10">The sequence shown here is derived from an EMBL/GenBank/DDBJ whole genome shotgun (WGS) entry which is preliminary data.</text>
</comment>
<feature type="modified residue" description="4-aspartylphosphate" evidence="5 7">
    <location>
        <position position="55"/>
    </location>
</feature>
<dbReference type="PROSITE" id="PS50122">
    <property type="entry name" value="CHEB"/>
    <property type="match status" value="1"/>
</dbReference>
<accession>A0A2V3VCT8</accession>
<evidence type="ECO:0000259" key="9">
    <source>
        <dbReference type="PROSITE" id="PS50122"/>
    </source>
</evidence>
<comment type="catalytic activity">
    <reaction evidence="4 5">
        <text>[protein]-L-glutamate 5-O-methyl ester + H2O = L-glutamyl-[protein] + methanol + H(+)</text>
        <dbReference type="Rhea" id="RHEA:23236"/>
        <dbReference type="Rhea" id="RHEA-COMP:10208"/>
        <dbReference type="Rhea" id="RHEA-COMP:10311"/>
        <dbReference type="ChEBI" id="CHEBI:15377"/>
        <dbReference type="ChEBI" id="CHEBI:15378"/>
        <dbReference type="ChEBI" id="CHEBI:17790"/>
        <dbReference type="ChEBI" id="CHEBI:29973"/>
        <dbReference type="ChEBI" id="CHEBI:82795"/>
        <dbReference type="EC" id="3.1.1.61"/>
    </reaction>
</comment>
<evidence type="ECO:0000256" key="5">
    <source>
        <dbReference type="HAMAP-Rule" id="MF_00099"/>
    </source>
</evidence>
<comment type="similarity">
    <text evidence="5">Belongs to the CheB family.</text>
</comment>
<dbReference type="InterPro" id="IPR008248">
    <property type="entry name" value="CheB-like"/>
</dbReference>
<dbReference type="Pfam" id="PF01339">
    <property type="entry name" value="CheB_methylest"/>
    <property type="match status" value="1"/>
</dbReference>
<dbReference type="InterPro" id="IPR001789">
    <property type="entry name" value="Sig_transdc_resp-reg_receiver"/>
</dbReference>
<dbReference type="Gene3D" id="3.40.50.180">
    <property type="entry name" value="Methylesterase CheB, C-terminal domain"/>
    <property type="match status" value="1"/>
</dbReference>
<dbReference type="GO" id="GO:0005737">
    <property type="term" value="C:cytoplasm"/>
    <property type="evidence" value="ECO:0007669"/>
    <property type="project" value="UniProtKB-SubCell"/>
</dbReference>
<feature type="active site" evidence="5 6">
    <location>
        <position position="189"/>
    </location>
</feature>
<dbReference type="Proteomes" id="UP000248014">
    <property type="component" value="Unassembled WGS sequence"/>
</dbReference>
<name>A0A2V3VCT8_9SPHN</name>
<evidence type="ECO:0000256" key="3">
    <source>
        <dbReference type="ARBA" id="ARBA00022801"/>
    </source>
</evidence>
<sequence length="345" mass="35655">MTIRVLIVDDSPTMRALLVEALRPATDIQVVGTAVDAREARSMIKALNPDVVTLDIEMPGMSGLEFLEKLMTLRPTPVVIVSGLAESGSAMTVRALEIGAVECYAKPSGAAGNILVSDQGRLAEMIRNAAQAKVQAHDRVRPAPAPRQTLGSAQTRLIAIGASTGGVEALHVLLSQFPADCPPTMVVQHINGAFAEAVARRLDSVCAPKVMIAEPDLPVRAGHVYIAPGTERHLEVRGSGASGMYVRARPGPKVSGHRPSVDVLFHSVAENLGADAIGIQLTGMGNDGAHGLLAMAESGAMTIAQDEATSVVFGMPGAAIALGAASVVAPIHRIAQVAFGGVALC</sequence>
<dbReference type="Gene3D" id="3.40.50.2300">
    <property type="match status" value="1"/>
</dbReference>
<organism evidence="10 11">
    <name type="scientific">Blastomonas natatoria</name>
    <dbReference type="NCBI Taxonomy" id="34015"/>
    <lineage>
        <taxon>Bacteria</taxon>
        <taxon>Pseudomonadati</taxon>
        <taxon>Pseudomonadota</taxon>
        <taxon>Alphaproteobacteria</taxon>
        <taxon>Sphingomonadales</taxon>
        <taxon>Sphingomonadaceae</taxon>
        <taxon>Blastomonas</taxon>
    </lineage>
</organism>
<dbReference type="EC" id="3.1.1.61" evidence="5"/>
<evidence type="ECO:0000259" key="8">
    <source>
        <dbReference type="PROSITE" id="PS50110"/>
    </source>
</evidence>